<reference evidence="3" key="4">
    <citation type="journal article" date="2015" name="G3 (Bethesda)">
        <title>Genome sequences of three phytopathogenic species of the Magnaporthaceae family of fungi.</title>
        <authorList>
            <person name="Okagaki L.H."/>
            <person name="Nunes C.C."/>
            <person name="Sailsbery J."/>
            <person name="Clay B."/>
            <person name="Brown D."/>
            <person name="John T."/>
            <person name="Oh Y."/>
            <person name="Young N."/>
            <person name="Fitzgerald M."/>
            <person name="Haas B.J."/>
            <person name="Zeng Q."/>
            <person name="Young S."/>
            <person name="Adiconis X."/>
            <person name="Fan L."/>
            <person name="Levin J.Z."/>
            <person name="Mitchell T.K."/>
            <person name="Okubara P.A."/>
            <person name="Farman M.L."/>
            <person name="Kohn L.M."/>
            <person name="Birren B."/>
            <person name="Ma L.-J."/>
            <person name="Dean R.A."/>
        </authorList>
    </citation>
    <scope>NUCLEOTIDE SEQUENCE</scope>
    <source>
        <strain evidence="3">R3-111a-1</strain>
    </source>
</reference>
<dbReference type="GeneID" id="20354451"/>
<keyword evidence="4" id="KW-1185">Reference proteome</keyword>
<reference evidence="4" key="1">
    <citation type="submission" date="2010-07" db="EMBL/GenBank/DDBJ databases">
        <title>The genome sequence of Gaeumannomyces graminis var. tritici strain R3-111a-1.</title>
        <authorList>
            <consortium name="The Broad Institute Genome Sequencing Platform"/>
            <person name="Ma L.-J."/>
            <person name="Dead R."/>
            <person name="Young S."/>
            <person name="Zeng Q."/>
            <person name="Koehrsen M."/>
            <person name="Alvarado L."/>
            <person name="Berlin A."/>
            <person name="Chapman S.B."/>
            <person name="Chen Z."/>
            <person name="Freedman E."/>
            <person name="Gellesch M."/>
            <person name="Goldberg J."/>
            <person name="Griggs A."/>
            <person name="Gujja S."/>
            <person name="Heilman E.R."/>
            <person name="Heiman D."/>
            <person name="Hepburn T."/>
            <person name="Howarth C."/>
            <person name="Jen D."/>
            <person name="Larson L."/>
            <person name="Mehta T."/>
            <person name="Neiman D."/>
            <person name="Pearson M."/>
            <person name="Roberts A."/>
            <person name="Saif S."/>
            <person name="Shea T."/>
            <person name="Shenoy N."/>
            <person name="Sisk P."/>
            <person name="Stolte C."/>
            <person name="Sykes S."/>
            <person name="Walk T."/>
            <person name="White J."/>
            <person name="Yandava C."/>
            <person name="Haas B."/>
            <person name="Nusbaum C."/>
            <person name="Birren B."/>
        </authorList>
    </citation>
    <scope>NUCLEOTIDE SEQUENCE [LARGE SCALE GENOMIC DNA]</scope>
    <source>
        <strain evidence="4">R3-111a-1</strain>
    </source>
</reference>
<dbReference type="RefSeq" id="XP_009230182.1">
    <property type="nucleotide sequence ID" value="XM_009231918.1"/>
</dbReference>
<proteinExistence type="predicted"/>
<protein>
    <submittedName>
        <fullName evidence="2 3">Uncharacterized protein</fullName>
    </submittedName>
</protein>
<dbReference type="Proteomes" id="UP000006039">
    <property type="component" value="Unassembled WGS sequence"/>
</dbReference>
<accession>J3PKD9</accession>
<evidence type="ECO:0000313" key="3">
    <source>
        <dbReference type="EnsemblFungi" id="EJT68428"/>
    </source>
</evidence>
<evidence type="ECO:0000313" key="4">
    <source>
        <dbReference type="Proteomes" id="UP000006039"/>
    </source>
</evidence>
<reference evidence="2" key="2">
    <citation type="submission" date="2010-07" db="EMBL/GenBank/DDBJ databases">
        <authorList>
            <consortium name="The Broad Institute Genome Sequencing Platform"/>
            <consortium name="Broad Institute Genome Sequencing Center for Infectious Disease"/>
            <person name="Ma L.-J."/>
            <person name="Dead R."/>
            <person name="Young S."/>
            <person name="Zeng Q."/>
            <person name="Koehrsen M."/>
            <person name="Alvarado L."/>
            <person name="Berlin A."/>
            <person name="Chapman S.B."/>
            <person name="Chen Z."/>
            <person name="Freedman E."/>
            <person name="Gellesch M."/>
            <person name="Goldberg J."/>
            <person name="Griggs A."/>
            <person name="Gujja S."/>
            <person name="Heilman E.R."/>
            <person name="Heiman D."/>
            <person name="Hepburn T."/>
            <person name="Howarth C."/>
            <person name="Jen D."/>
            <person name="Larson L."/>
            <person name="Mehta T."/>
            <person name="Neiman D."/>
            <person name="Pearson M."/>
            <person name="Roberts A."/>
            <person name="Saif S."/>
            <person name="Shea T."/>
            <person name="Shenoy N."/>
            <person name="Sisk P."/>
            <person name="Stolte C."/>
            <person name="Sykes S."/>
            <person name="Walk T."/>
            <person name="White J."/>
            <person name="Yandava C."/>
            <person name="Haas B."/>
            <person name="Nusbaum C."/>
            <person name="Birren B."/>
        </authorList>
    </citation>
    <scope>NUCLEOTIDE SEQUENCE</scope>
    <source>
        <strain evidence="2">R3-111a-1</strain>
    </source>
</reference>
<dbReference type="EMBL" id="GL385492">
    <property type="protein sequence ID" value="EJT68428.1"/>
    <property type="molecule type" value="Genomic_DNA"/>
</dbReference>
<dbReference type="HOGENOM" id="CLU_2184149_0_0_1"/>
<feature type="region of interest" description="Disordered" evidence="1">
    <location>
        <begin position="1"/>
        <end position="32"/>
    </location>
</feature>
<evidence type="ECO:0000313" key="2">
    <source>
        <dbReference type="EMBL" id="EJT68428.1"/>
    </source>
</evidence>
<dbReference type="AlphaFoldDB" id="J3PKD9"/>
<dbReference type="VEuPathDB" id="FungiDB:GGTG_13993"/>
<gene>
    <name evidence="3" type="primary">20354451</name>
    <name evidence="2" type="ORF">GGTG_13993</name>
</gene>
<dbReference type="EnsemblFungi" id="EJT68428">
    <property type="protein sequence ID" value="EJT68428"/>
    <property type="gene ID" value="GGTG_13993"/>
</dbReference>
<organism evidence="2">
    <name type="scientific">Gaeumannomyces tritici (strain R3-111a-1)</name>
    <name type="common">Wheat and barley take-all root rot fungus</name>
    <name type="synonym">Gaeumannomyces graminis var. tritici</name>
    <dbReference type="NCBI Taxonomy" id="644352"/>
    <lineage>
        <taxon>Eukaryota</taxon>
        <taxon>Fungi</taxon>
        <taxon>Dikarya</taxon>
        <taxon>Ascomycota</taxon>
        <taxon>Pezizomycotina</taxon>
        <taxon>Sordariomycetes</taxon>
        <taxon>Sordariomycetidae</taxon>
        <taxon>Magnaporthales</taxon>
        <taxon>Magnaporthaceae</taxon>
        <taxon>Gaeumannomyces</taxon>
    </lineage>
</organism>
<reference evidence="3" key="5">
    <citation type="submission" date="2018-04" db="UniProtKB">
        <authorList>
            <consortium name="EnsemblFungi"/>
        </authorList>
    </citation>
    <scope>IDENTIFICATION</scope>
    <source>
        <strain evidence="3">R3-111a-1</strain>
    </source>
</reference>
<sequence>MGRQTASRPAEEPTWPSDRSPPSQTRSPHRQVRRAELGWTGLAATEILWRICRYFKGSLGRSPTACVRRAGGDGGAHHHPLTHRQLTVFWVSLPAMATRFDSGGNDPSQ</sequence>
<reference evidence="2" key="3">
    <citation type="submission" date="2010-09" db="EMBL/GenBank/DDBJ databases">
        <title>Annotation of Gaeumannomyces graminis var. tritici R3-111a-1.</title>
        <authorList>
            <consortium name="The Broad Institute Genome Sequencing Platform"/>
            <person name="Ma L.-J."/>
            <person name="Dead R."/>
            <person name="Young S.K."/>
            <person name="Zeng Q."/>
            <person name="Gargeya S."/>
            <person name="Fitzgerald M."/>
            <person name="Haas B."/>
            <person name="Abouelleil A."/>
            <person name="Alvarado L."/>
            <person name="Arachchi H.M."/>
            <person name="Berlin A."/>
            <person name="Brown A."/>
            <person name="Chapman S.B."/>
            <person name="Chen Z."/>
            <person name="Dunbar C."/>
            <person name="Freedman E."/>
            <person name="Gearin G."/>
            <person name="Gellesch M."/>
            <person name="Goldberg J."/>
            <person name="Griggs A."/>
            <person name="Gujja S."/>
            <person name="Heiman D."/>
            <person name="Howarth C."/>
            <person name="Larson L."/>
            <person name="Lui A."/>
            <person name="MacDonald P.J.P."/>
            <person name="Mehta T."/>
            <person name="Montmayeur A."/>
            <person name="Murphy C."/>
            <person name="Neiman D."/>
            <person name="Pearson M."/>
            <person name="Priest M."/>
            <person name="Roberts A."/>
            <person name="Saif S."/>
            <person name="Shea T."/>
            <person name="Shenoy N."/>
            <person name="Sisk P."/>
            <person name="Stolte C."/>
            <person name="Sykes S."/>
            <person name="Yandava C."/>
            <person name="Wortman J."/>
            <person name="Nusbaum C."/>
            <person name="Birren B."/>
        </authorList>
    </citation>
    <scope>NUCLEOTIDE SEQUENCE</scope>
    <source>
        <strain evidence="2">R3-111a-1</strain>
    </source>
</reference>
<name>J3PKD9_GAET3</name>
<evidence type="ECO:0000256" key="1">
    <source>
        <dbReference type="SAM" id="MobiDB-lite"/>
    </source>
</evidence>